<accession>A0A5D4K6V3</accession>
<organism evidence="1 2">
    <name type="scientific">Rossellomorea vietnamensis</name>
    <dbReference type="NCBI Taxonomy" id="218284"/>
    <lineage>
        <taxon>Bacteria</taxon>
        <taxon>Bacillati</taxon>
        <taxon>Bacillota</taxon>
        <taxon>Bacilli</taxon>
        <taxon>Bacillales</taxon>
        <taxon>Bacillaceae</taxon>
        <taxon>Rossellomorea</taxon>
    </lineage>
</organism>
<dbReference type="AlphaFoldDB" id="A0A5D4K6V3"/>
<evidence type="ECO:0000313" key="1">
    <source>
        <dbReference type="EMBL" id="TYR72589.1"/>
    </source>
</evidence>
<proteinExistence type="predicted"/>
<dbReference type="InterPro" id="IPR043121">
    <property type="entry name" value="Restrct_endonuc_II_BglI_sf"/>
</dbReference>
<protein>
    <submittedName>
        <fullName evidence="1">Uncharacterized protein</fullName>
    </submittedName>
</protein>
<reference evidence="1 2" key="1">
    <citation type="submission" date="2019-08" db="EMBL/GenBank/DDBJ databases">
        <title>Bacillus genomes from the desert of Cuatro Cienegas, Coahuila.</title>
        <authorList>
            <person name="Olmedo-Alvarez G."/>
        </authorList>
    </citation>
    <scope>NUCLEOTIDE SEQUENCE [LARGE SCALE GENOMIC DNA]</scope>
    <source>
        <strain evidence="1 2">CH40_1T</strain>
    </source>
</reference>
<name>A0A5D4K6V3_9BACI</name>
<dbReference type="EMBL" id="VTEH01000030">
    <property type="protein sequence ID" value="TYR72589.1"/>
    <property type="molecule type" value="Genomic_DNA"/>
</dbReference>
<dbReference type="RefSeq" id="WP_148948836.1">
    <property type="nucleotide sequence ID" value="NZ_VTEH01000030.1"/>
</dbReference>
<gene>
    <name evidence="1" type="ORF">FZC79_22190</name>
</gene>
<comment type="caution">
    <text evidence="1">The sequence shown here is derived from an EMBL/GenBank/DDBJ whole genome shotgun (WGS) entry which is preliminary data.</text>
</comment>
<evidence type="ECO:0000313" key="2">
    <source>
        <dbReference type="Proteomes" id="UP000323317"/>
    </source>
</evidence>
<dbReference type="Gene3D" id="3.40.600.20">
    <property type="entry name" value="Restriction endonuclease BglI"/>
    <property type="match status" value="1"/>
</dbReference>
<dbReference type="Proteomes" id="UP000323317">
    <property type="component" value="Unassembled WGS sequence"/>
</dbReference>
<sequence length="310" mass="35638">MGTQLSTIPLIPVQRKILDLERKYFYILHNTFTSPEFIDDLREIESNIKATYPVLSLFSQKKNKIEVALERLMRFYMYKTIKAESVYHSSLSSDLAYYTTDALINIDAKSIDMESNEIDKDKVIFEKNQISFQNNPVYSSSLPFSGFKFTPRLPTIDPVKNLPTLTYFIKCIYKDDTTDFNLVGISLACMPNGKLGNLFDFDLITGFKTYEYITTTMAGGPLFSAYAPVNSVLPHWSPLRPLGTRRDIYYDTTLNNPLYPTDKIVWAKKEGGSKYEACIDGRTARVNVDTLKIRYDSYNNPWTGYIYIDL</sequence>